<name>A0A1B2E3K2_9BACL</name>
<dbReference type="Gene3D" id="4.10.80.30">
    <property type="entry name" value="DNA polymerase, domain 6"/>
    <property type="match status" value="1"/>
</dbReference>
<keyword evidence="2" id="KW-0175">Coiled coil</keyword>
<evidence type="ECO:0000256" key="1">
    <source>
        <dbReference type="ARBA" id="ARBA00022801"/>
    </source>
</evidence>
<dbReference type="AlphaFoldDB" id="A0A1B2E3K2"/>
<dbReference type="InterPro" id="IPR002901">
    <property type="entry name" value="MGlyc_endo_b_GlcNAc-like_dom"/>
</dbReference>
<dbReference type="InterPro" id="IPR051056">
    <property type="entry name" value="Glycosyl_Hydrolase_73"/>
</dbReference>
<protein>
    <submittedName>
        <fullName evidence="4">Mannosyl-glycoprotein endo-beta-N-acetylglucosamidase</fullName>
    </submittedName>
</protein>
<keyword evidence="1" id="KW-0378">Hydrolase</keyword>
<feature type="coiled-coil region" evidence="2">
    <location>
        <begin position="157"/>
        <end position="212"/>
    </location>
</feature>
<evidence type="ECO:0000256" key="2">
    <source>
        <dbReference type="SAM" id="Coils"/>
    </source>
</evidence>
<dbReference type="SMART" id="SM00047">
    <property type="entry name" value="LYZ2"/>
    <property type="match status" value="1"/>
</dbReference>
<evidence type="ECO:0000259" key="3">
    <source>
        <dbReference type="SMART" id="SM00047"/>
    </source>
</evidence>
<sequence length="261" mass="29484">MKPHEFIAKLAPIATEDMRKYGVPASLTLAQAILESNWGTSGLTQKANNLFGIKGTGPAGSVTMPTTEYRGNTPYTVQAHFRKYNGWHESVDDHTRLILNGTRDKPKRYHGVLWADYKTAATEIWKGGYATDPKYPQKLISIMEQYSLHRYDLPSPEEEERMKIEQLTAELQKTQGELRQLANQYASALNTLSEQGNTIKQLQARLKKLEARQPDQVPAWAEDAVKAAKKAAALKDPDGSYDFYRMLTILHRMGIFSDPKK</sequence>
<dbReference type="Pfam" id="PF01832">
    <property type="entry name" value="Glucosaminidase"/>
    <property type="match status" value="1"/>
</dbReference>
<dbReference type="PANTHER" id="PTHR33308">
    <property type="entry name" value="PEPTIDOGLYCAN HYDROLASE FLGJ"/>
    <property type="match status" value="1"/>
</dbReference>
<reference evidence="4" key="1">
    <citation type="submission" date="2016-08" db="EMBL/GenBank/DDBJ databases">
        <title>Complete Genome Seqeunce of Paenibacillus sp. nov. IHBB 9852 from high altitute lake of Indian trans-Himalayas.</title>
        <authorList>
            <person name="Kiran S."/>
            <person name="Swarnkar M.K."/>
            <person name="Rana A."/>
            <person name="Tewari R."/>
            <person name="Gulati A."/>
        </authorList>
    </citation>
    <scope>NUCLEOTIDE SEQUENCE [LARGE SCALE GENOMIC DNA]</scope>
    <source>
        <strain evidence="4">IHBB 9852</strain>
    </source>
</reference>
<gene>
    <name evidence="4" type="ORF">BBD41_19275</name>
</gene>
<dbReference type="KEGG" id="pib:BBD41_19275"/>
<organism evidence="4">
    <name type="scientific">Paenibacillus ihbetae</name>
    <dbReference type="NCBI Taxonomy" id="1870820"/>
    <lineage>
        <taxon>Bacteria</taxon>
        <taxon>Bacillati</taxon>
        <taxon>Bacillota</taxon>
        <taxon>Bacilli</taxon>
        <taxon>Bacillales</taxon>
        <taxon>Paenibacillaceae</taxon>
        <taxon>Paenibacillus</taxon>
    </lineage>
</organism>
<dbReference type="RefSeq" id="WP_099478495.1">
    <property type="nucleotide sequence ID" value="NZ_CP016809.1"/>
</dbReference>
<evidence type="ECO:0000313" key="4">
    <source>
        <dbReference type="EMBL" id="ANY74539.1"/>
    </source>
</evidence>
<dbReference type="Gene3D" id="1.10.530.10">
    <property type="match status" value="1"/>
</dbReference>
<dbReference type="PANTHER" id="PTHR33308:SF9">
    <property type="entry name" value="PEPTIDOGLYCAN HYDROLASE FLGJ"/>
    <property type="match status" value="1"/>
</dbReference>
<dbReference type="GO" id="GO:0004040">
    <property type="term" value="F:amidase activity"/>
    <property type="evidence" value="ECO:0007669"/>
    <property type="project" value="InterPro"/>
</dbReference>
<proteinExistence type="predicted"/>
<dbReference type="PRINTS" id="PR01002">
    <property type="entry name" value="FLGFLGJ"/>
</dbReference>
<dbReference type="EMBL" id="CP016809">
    <property type="protein sequence ID" value="ANY74539.1"/>
    <property type="molecule type" value="Genomic_DNA"/>
</dbReference>
<feature type="domain" description="Mannosyl-glycoprotein endo-beta-N-acetylglucosamidase-like" evidence="3">
    <location>
        <begin position="1"/>
        <end position="152"/>
    </location>
</feature>
<accession>A0A1B2E3K2</accession>